<gene>
    <name evidence="9" type="ORF">ABID16_000315</name>
</gene>
<evidence type="ECO:0000256" key="6">
    <source>
        <dbReference type="ARBA" id="ARBA00025321"/>
    </source>
</evidence>
<reference evidence="9 10" key="1">
    <citation type="submission" date="2024-06" db="EMBL/GenBank/DDBJ databases">
        <title>Genomic Encyclopedia of Type Strains, Phase IV (KMG-IV): sequencing the most valuable type-strain genomes for metagenomic binning, comparative biology and taxonomic classification.</title>
        <authorList>
            <person name="Goeker M."/>
        </authorList>
    </citation>
    <scope>NUCLEOTIDE SEQUENCE [LARGE SCALE GENOMIC DNA]</scope>
    <source>
        <strain evidence="9 10">DSM 29780</strain>
    </source>
</reference>
<protein>
    <recommendedName>
        <fullName evidence="3">Lectin-like protein BA14k</fullName>
    </recommendedName>
</protein>
<dbReference type="RefSeq" id="WP_354554600.1">
    <property type="nucleotide sequence ID" value="NZ_JBEPMB010000001.1"/>
</dbReference>
<evidence type="ECO:0000256" key="3">
    <source>
        <dbReference type="ARBA" id="ARBA00020552"/>
    </source>
</evidence>
<evidence type="ECO:0000256" key="8">
    <source>
        <dbReference type="SAM" id="SignalP"/>
    </source>
</evidence>
<keyword evidence="10" id="KW-1185">Reference proteome</keyword>
<comment type="function">
    <text evidence="6">Has immunoglobulin-binding and hemagglutination properties, and can bind to mannose. Essential for virulence. May be involved in LPS biosynthesis or polysaccharide transport.</text>
</comment>
<keyword evidence="8" id="KW-0732">Signal</keyword>
<sequence>MNKVSKFIAISCAATVAAFAVAGSASAQEWHRHRHNGGDAVAAGIAGLAVGVIAGAALASPPPPRRYVYDDDGYYAPPPPPRRVYYRQTYVYEQPAPVYRPALAPWSRSWYRYCSSRYRSFDPQSGTFVGYDGREHFCR</sequence>
<feature type="chain" id="PRO_5047458229" description="Lectin-like protein BA14k" evidence="8">
    <location>
        <begin position="28"/>
        <end position="139"/>
    </location>
</feature>
<keyword evidence="4" id="KW-1003">Cell membrane</keyword>
<name>A0ABV2IU53_9HYPH</name>
<organism evidence="9 10">
    <name type="scientific">Rhizobium aquaticum</name>
    <dbReference type="NCBI Taxonomy" id="1549636"/>
    <lineage>
        <taxon>Bacteria</taxon>
        <taxon>Pseudomonadati</taxon>
        <taxon>Pseudomonadota</taxon>
        <taxon>Alphaproteobacteria</taxon>
        <taxon>Hyphomicrobiales</taxon>
        <taxon>Rhizobiaceae</taxon>
        <taxon>Rhizobium/Agrobacterium group</taxon>
        <taxon>Rhizobium</taxon>
    </lineage>
</organism>
<feature type="transmembrane region" description="Helical" evidence="7">
    <location>
        <begin position="37"/>
        <end position="59"/>
    </location>
</feature>
<dbReference type="Proteomes" id="UP001549047">
    <property type="component" value="Unassembled WGS sequence"/>
</dbReference>
<evidence type="ECO:0000256" key="2">
    <source>
        <dbReference type="ARBA" id="ARBA00010270"/>
    </source>
</evidence>
<evidence type="ECO:0000256" key="7">
    <source>
        <dbReference type="SAM" id="Phobius"/>
    </source>
</evidence>
<keyword evidence="7" id="KW-0812">Transmembrane</keyword>
<evidence type="ECO:0000313" key="10">
    <source>
        <dbReference type="Proteomes" id="UP001549047"/>
    </source>
</evidence>
<evidence type="ECO:0000256" key="1">
    <source>
        <dbReference type="ARBA" id="ARBA00004167"/>
    </source>
</evidence>
<proteinExistence type="inferred from homology"/>
<comment type="similarity">
    <text evidence="2">Belongs to the BA14k family.</text>
</comment>
<keyword evidence="7" id="KW-0472">Membrane</keyword>
<dbReference type="InterPro" id="IPR012413">
    <property type="entry name" value="BA14K"/>
</dbReference>
<keyword evidence="5" id="KW-0430">Lectin</keyword>
<accession>A0ABV2IU53</accession>
<feature type="signal peptide" evidence="8">
    <location>
        <begin position="1"/>
        <end position="27"/>
    </location>
</feature>
<evidence type="ECO:0000313" key="9">
    <source>
        <dbReference type="EMBL" id="MET3612010.1"/>
    </source>
</evidence>
<comment type="subcellular location">
    <subcellularLocation>
        <location evidence="1">Membrane</location>
        <topology evidence="1">Single-pass membrane protein</topology>
    </subcellularLocation>
</comment>
<keyword evidence="7" id="KW-1133">Transmembrane helix</keyword>
<evidence type="ECO:0000256" key="5">
    <source>
        <dbReference type="ARBA" id="ARBA00022734"/>
    </source>
</evidence>
<dbReference type="Pfam" id="PF07886">
    <property type="entry name" value="BA14K"/>
    <property type="match status" value="1"/>
</dbReference>
<comment type="caution">
    <text evidence="9">The sequence shown here is derived from an EMBL/GenBank/DDBJ whole genome shotgun (WGS) entry which is preliminary data.</text>
</comment>
<evidence type="ECO:0000256" key="4">
    <source>
        <dbReference type="ARBA" id="ARBA00022475"/>
    </source>
</evidence>
<dbReference type="EMBL" id="JBEPMB010000001">
    <property type="protein sequence ID" value="MET3612010.1"/>
    <property type="molecule type" value="Genomic_DNA"/>
</dbReference>